<proteinExistence type="predicted"/>
<accession>A0A077ZWG6</accession>
<dbReference type="Proteomes" id="UP000039865">
    <property type="component" value="Unassembled WGS sequence"/>
</dbReference>
<dbReference type="InParanoid" id="A0A077ZWG6"/>
<name>A0A077ZWG6_STYLE</name>
<organism evidence="1 2">
    <name type="scientific">Stylonychia lemnae</name>
    <name type="common">Ciliate</name>
    <dbReference type="NCBI Taxonomy" id="5949"/>
    <lineage>
        <taxon>Eukaryota</taxon>
        <taxon>Sar</taxon>
        <taxon>Alveolata</taxon>
        <taxon>Ciliophora</taxon>
        <taxon>Intramacronucleata</taxon>
        <taxon>Spirotrichea</taxon>
        <taxon>Stichotrichia</taxon>
        <taxon>Sporadotrichida</taxon>
        <taxon>Oxytrichidae</taxon>
        <taxon>Stylonychinae</taxon>
        <taxon>Stylonychia</taxon>
    </lineage>
</organism>
<sequence>MGLSSEEAQNQIKLFWLGRLKKTACLIVEDDNYFKPLKQKIDGIVWPQGKAQNLIYIAYIVIGSQLQVINVGNVDKIVDVLKSEPQSIDLQLTLNEQQIQFLDQLLNYQKPIKKIVIPPKEDPELVENVKPIPVNPLDLLFKKTQAKPALYFLPNTSDEVLAKKRVDLQKIKQQSISSIQLKRSRSRSIEKQRK</sequence>
<dbReference type="Pfam" id="PF16294">
    <property type="entry name" value="RSB_motif"/>
    <property type="match status" value="1"/>
</dbReference>
<dbReference type="EMBL" id="CCKQ01002511">
    <property type="protein sequence ID" value="CDW73610.1"/>
    <property type="molecule type" value="Genomic_DNA"/>
</dbReference>
<dbReference type="InterPro" id="IPR032552">
    <property type="entry name" value="RSB_motif"/>
</dbReference>
<dbReference type="AlphaFoldDB" id="A0A077ZWG6"/>
<protein>
    <submittedName>
        <fullName evidence="1">Uncharacterized protein</fullName>
    </submittedName>
</protein>
<evidence type="ECO:0000313" key="1">
    <source>
        <dbReference type="EMBL" id="CDW73610.1"/>
    </source>
</evidence>
<evidence type="ECO:0000313" key="2">
    <source>
        <dbReference type="Proteomes" id="UP000039865"/>
    </source>
</evidence>
<reference evidence="1 2" key="1">
    <citation type="submission" date="2014-06" db="EMBL/GenBank/DDBJ databases">
        <authorList>
            <person name="Swart Estienne"/>
        </authorList>
    </citation>
    <scope>NUCLEOTIDE SEQUENCE [LARGE SCALE GENOMIC DNA]</scope>
    <source>
        <strain evidence="1 2">130c</strain>
    </source>
</reference>
<keyword evidence="2" id="KW-1185">Reference proteome</keyword>
<gene>
    <name evidence="1" type="primary">Contig9212.g9855</name>
    <name evidence="1" type="ORF">STYLEM_2593</name>
</gene>